<feature type="region of interest" description="Disordered" evidence="6">
    <location>
        <begin position="163"/>
        <end position="333"/>
    </location>
</feature>
<feature type="compositionally biased region" description="Pro residues" evidence="6">
    <location>
        <begin position="183"/>
        <end position="204"/>
    </location>
</feature>
<feature type="compositionally biased region" description="Pro residues" evidence="6">
    <location>
        <begin position="426"/>
        <end position="439"/>
    </location>
</feature>
<accession>A0A0G4HEX0</accession>
<gene>
    <name evidence="8" type="ORF">Cvel_26722</name>
</gene>
<feature type="compositionally biased region" description="Acidic residues" evidence="6">
    <location>
        <begin position="477"/>
        <end position="488"/>
    </location>
</feature>
<keyword evidence="2" id="KW-0677">Repeat</keyword>
<dbReference type="InterPro" id="IPR045877">
    <property type="entry name" value="ZFP36-like"/>
</dbReference>
<keyword evidence="4 5" id="KW-0862">Zinc</keyword>
<feature type="region of interest" description="Disordered" evidence="6">
    <location>
        <begin position="543"/>
        <end position="569"/>
    </location>
</feature>
<dbReference type="Gene3D" id="4.10.1000.10">
    <property type="entry name" value="Zinc finger, CCCH-type"/>
    <property type="match status" value="3"/>
</dbReference>
<dbReference type="Pfam" id="PF00642">
    <property type="entry name" value="zf-CCCH"/>
    <property type="match status" value="2"/>
</dbReference>
<dbReference type="SUPFAM" id="SSF90229">
    <property type="entry name" value="CCCH zinc finger"/>
    <property type="match status" value="3"/>
</dbReference>
<feature type="zinc finger region" description="C3H1-type" evidence="5">
    <location>
        <begin position="11"/>
        <end position="38"/>
    </location>
</feature>
<evidence type="ECO:0000313" key="8">
    <source>
        <dbReference type="EMBL" id="CEM42408.1"/>
    </source>
</evidence>
<dbReference type="PANTHER" id="PTHR12547">
    <property type="entry name" value="CCCH ZINC FINGER/TIS11-RELATED"/>
    <property type="match status" value="1"/>
</dbReference>
<evidence type="ECO:0000256" key="3">
    <source>
        <dbReference type="ARBA" id="ARBA00022771"/>
    </source>
</evidence>
<feature type="domain" description="C3H1-type" evidence="7">
    <location>
        <begin position="82"/>
        <end position="109"/>
    </location>
</feature>
<feature type="domain" description="C3H1-type" evidence="7">
    <location>
        <begin position="46"/>
        <end position="74"/>
    </location>
</feature>
<reference evidence="8" key="1">
    <citation type="submission" date="2014-11" db="EMBL/GenBank/DDBJ databases">
        <authorList>
            <person name="Otto D Thomas"/>
            <person name="Naeem Raeece"/>
        </authorList>
    </citation>
    <scope>NUCLEOTIDE SEQUENCE</scope>
</reference>
<proteinExistence type="predicted"/>
<evidence type="ECO:0000256" key="1">
    <source>
        <dbReference type="ARBA" id="ARBA00022723"/>
    </source>
</evidence>
<dbReference type="SMART" id="SM00356">
    <property type="entry name" value="ZnF_C3H1"/>
    <property type="match status" value="3"/>
</dbReference>
<dbReference type="GO" id="GO:0003729">
    <property type="term" value="F:mRNA binding"/>
    <property type="evidence" value="ECO:0007669"/>
    <property type="project" value="InterPro"/>
</dbReference>
<protein>
    <recommendedName>
        <fullName evidence="7">C3H1-type domain-containing protein</fullName>
    </recommendedName>
</protein>
<feature type="zinc finger region" description="C3H1-type" evidence="5">
    <location>
        <begin position="82"/>
        <end position="109"/>
    </location>
</feature>
<dbReference type="VEuPathDB" id="CryptoDB:Cvel_26722"/>
<sequence length="874" mass="93050">MKKVNASRDNFYKTKMCPHLEKGNCRKGEECFYAHSKEELRSPPDLRKTRLCDNFMQTGKCDRGESCGFAHGEKELRFTQTYYKTDLCKYWKAGKCHAGPACRHAHGVEELKPRKYNGDEIEHLKHGGTMTDVVVNREKQVLERGKDPMSDPFLKERLEKDAEFLSHHPNGGTRSSVDRSPGPRSPGQPVPPPPPFHPPLPPSPAHQFPPGVHRQPPPFAPPPPPRAQPPFIPGSRPNSPHVPGPYGPRGASNQPMVAGPGPFGQHPPPTPSVATSAGSAVGEGMRSGTSSEGDRAGHVGRTDAISVRPPPPFPSLPQYQTAGPTAFPPHPMQILPQNQQQLQLPTRGDGGNPRPFPVNTAADTAFRDKQQQGKFSPATTGPDVSRELSQVIGAVWAPLNSENTVSGVSSVASPALNTVSAGVTPFTPPTPSMPMPGSGPKPGSLSPARQGLSRDGFRPQNLIMDPHPPHRQQTVEHEEEAADAEEEPAPLRRTVSEPSLRPKQGLQIPTLVVTNNTPHMSFTPSPVIDDSEPPTVLPLNPAAEEERRTASLIKSPIQSNGDAEGEGDEGPIVVRQALTRTSAGWGGQEIQPGRLPRRANSTIVGQEKVNVMKRVVFDPSAQSPAVGRGKSETLMGRPRRGQQGRLGGLGSAALLGVPTDLSGLPLEEHDEEQPAMTMPPPVFRKMDSVISTHSAVASDSDPTVPFPQTPFGATPVGAIGPSPLNVGGAVGDDRRGSLPFLSGKGQFMGLPGTSLATAATVADGLTTDGGSLPFRLPRQMTTESLGGRSGISFNGAWQAPPGFTPSSSIHGDSGEGPENPLRYVLQRSMSLGGASIQGGGPERQNSQQQLTWHAIVAATPFEAVQSDQADLYTD</sequence>
<evidence type="ECO:0000256" key="4">
    <source>
        <dbReference type="ARBA" id="ARBA00022833"/>
    </source>
</evidence>
<dbReference type="PANTHER" id="PTHR12547:SF18">
    <property type="entry name" value="PROTEIN TIS11"/>
    <property type="match status" value="1"/>
</dbReference>
<evidence type="ECO:0000256" key="6">
    <source>
        <dbReference type="SAM" id="MobiDB-lite"/>
    </source>
</evidence>
<feature type="region of interest" description="Disordered" evidence="6">
    <location>
        <begin position="621"/>
        <end position="644"/>
    </location>
</feature>
<feature type="zinc finger region" description="C3H1-type" evidence="5">
    <location>
        <begin position="46"/>
        <end position="74"/>
    </location>
</feature>
<dbReference type="InterPro" id="IPR036855">
    <property type="entry name" value="Znf_CCCH_sf"/>
</dbReference>
<evidence type="ECO:0000256" key="5">
    <source>
        <dbReference type="PROSITE-ProRule" id="PRU00723"/>
    </source>
</evidence>
<evidence type="ECO:0000259" key="7">
    <source>
        <dbReference type="PROSITE" id="PS50103"/>
    </source>
</evidence>
<feature type="compositionally biased region" description="Basic and acidic residues" evidence="6">
    <location>
        <begin position="292"/>
        <end position="301"/>
    </location>
</feature>
<feature type="compositionally biased region" description="Pro residues" evidence="6">
    <location>
        <begin position="215"/>
        <end position="232"/>
    </location>
</feature>
<dbReference type="AlphaFoldDB" id="A0A0G4HEX0"/>
<evidence type="ECO:0000256" key="2">
    <source>
        <dbReference type="ARBA" id="ARBA00022737"/>
    </source>
</evidence>
<feature type="region of interest" description="Disordered" evidence="6">
    <location>
        <begin position="423"/>
        <end position="497"/>
    </location>
</feature>
<dbReference type="EMBL" id="CDMZ01002445">
    <property type="protein sequence ID" value="CEM42408.1"/>
    <property type="molecule type" value="Genomic_DNA"/>
</dbReference>
<name>A0A0G4HEX0_9ALVE</name>
<keyword evidence="3 5" id="KW-0863">Zinc-finger</keyword>
<feature type="domain" description="C3H1-type" evidence="7">
    <location>
        <begin position="11"/>
        <end position="38"/>
    </location>
</feature>
<organism evidence="8">
    <name type="scientific">Chromera velia CCMP2878</name>
    <dbReference type="NCBI Taxonomy" id="1169474"/>
    <lineage>
        <taxon>Eukaryota</taxon>
        <taxon>Sar</taxon>
        <taxon>Alveolata</taxon>
        <taxon>Colpodellida</taxon>
        <taxon>Chromeraceae</taxon>
        <taxon>Chromera</taxon>
    </lineage>
</organism>
<keyword evidence="1 5" id="KW-0479">Metal-binding</keyword>
<dbReference type="InterPro" id="IPR000571">
    <property type="entry name" value="Znf_CCCH"/>
</dbReference>
<dbReference type="GO" id="GO:0008270">
    <property type="term" value="F:zinc ion binding"/>
    <property type="evidence" value="ECO:0007669"/>
    <property type="project" value="UniProtKB-KW"/>
</dbReference>
<feature type="region of interest" description="Disordered" evidence="6">
    <location>
        <begin position="799"/>
        <end position="820"/>
    </location>
</feature>
<dbReference type="PROSITE" id="PS50103">
    <property type="entry name" value="ZF_C3H1"/>
    <property type="match status" value="3"/>
</dbReference>